<accession>A0A1I6I2M0</accession>
<dbReference type="AlphaFoldDB" id="A0A1I6I2M0"/>
<evidence type="ECO:0000313" key="2">
    <source>
        <dbReference type="Proteomes" id="UP000198531"/>
    </source>
</evidence>
<dbReference type="NCBIfam" id="NF033910">
    <property type="entry name" value="LWR_salt"/>
    <property type="match status" value="1"/>
</dbReference>
<evidence type="ECO:0008006" key="3">
    <source>
        <dbReference type="Google" id="ProtNLM"/>
    </source>
</evidence>
<dbReference type="STRING" id="553469.SAMN04487947_2775"/>
<reference evidence="2" key="1">
    <citation type="submission" date="2016-10" db="EMBL/GenBank/DDBJ databases">
        <authorList>
            <person name="Varghese N."/>
            <person name="Submissions S."/>
        </authorList>
    </citation>
    <scope>NUCLEOTIDE SEQUENCE [LARGE SCALE GENOMIC DNA]</scope>
    <source>
        <strain evidence="2">CGMCC 1.7736</strain>
    </source>
</reference>
<dbReference type="Proteomes" id="UP000198531">
    <property type="component" value="Unassembled WGS sequence"/>
</dbReference>
<dbReference type="InterPro" id="IPR049798">
    <property type="entry name" value="LWR_salt"/>
</dbReference>
<protein>
    <recommendedName>
        <fullName evidence="3">LWR-salt protein</fullName>
    </recommendedName>
</protein>
<gene>
    <name evidence="1" type="ORF">SAMN04487947_2775</name>
</gene>
<keyword evidence="2" id="KW-1185">Reference proteome</keyword>
<dbReference type="RefSeq" id="WP_089808566.1">
    <property type="nucleotide sequence ID" value="NZ_FOYT01000002.1"/>
</dbReference>
<sequence>MNAAYVFRVRFRLDAASGVRTDPRTFETVVEVAAADPGENDWTFFRDALWRGEVNDDRYARELAEEWLSVPVDAVSFSELRTDEAYLTALRAEIADHLDLFNADSAREVLHKYLGSSIRVEDGD</sequence>
<name>A0A1I6I2M0_9EURY</name>
<dbReference type="EMBL" id="FOYT01000002">
    <property type="protein sequence ID" value="SFR60909.1"/>
    <property type="molecule type" value="Genomic_DNA"/>
</dbReference>
<dbReference type="Pfam" id="PF26423">
    <property type="entry name" value="LWR_salt"/>
    <property type="match status" value="1"/>
</dbReference>
<organism evidence="1 2">
    <name type="scientific">Halogeometricum rufum</name>
    <dbReference type="NCBI Taxonomy" id="553469"/>
    <lineage>
        <taxon>Archaea</taxon>
        <taxon>Methanobacteriati</taxon>
        <taxon>Methanobacteriota</taxon>
        <taxon>Stenosarchaea group</taxon>
        <taxon>Halobacteria</taxon>
        <taxon>Halobacteriales</taxon>
        <taxon>Haloferacaceae</taxon>
        <taxon>Halogeometricum</taxon>
    </lineage>
</organism>
<evidence type="ECO:0000313" key="1">
    <source>
        <dbReference type="EMBL" id="SFR60909.1"/>
    </source>
</evidence>
<dbReference type="OrthoDB" id="202660at2157"/>
<proteinExistence type="predicted"/>